<name>B1ZD26_METPB</name>
<dbReference type="Proteomes" id="UP000007136">
    <property type="component" value="Chromosome"/>
</dbReference>
<accession>B1ZD26</accession>
<evidence type="ECO:0000313" key="2">
    <source>
        <dbReference type="Proteomes" id="UP000007136"/>
    </source>
</evidence>
<dbReference type="EMBL" id="CP001029">
    <property type="protein sequence ID" value="ACB80895.1"/>
    <property type="molecule type" value="Genomic_DNA"/>
</dbReference>
<protein>
    <submittedName>
        <fullName evidence="1">Uncharacterized protein</fullName>
    </submittedName>
</protein>
<gene>
    <name evidence="1" type="ordered locus">Mpop_2740</name>
</gene>
<sequence>MISPSGQRCACACRNAFDCWRRRYPRPSDDDDDFGSIRMEGGPCECGCHEEFRCEDPEEDWL</sequence>
<proteinExistence type="predicted"/>
<dbReference type="STRING" id="441620.Mpop_2740"/>
<dbReference type="HOGENOM" id="CLU_2899087_0_0_5"/>
<dbReference type="KEGG" id="mpo:Mpop_2740"/>
<dbReference type="RefSeq" id="WP_012454617.1">
    <property type="nucleotide sequence ID" value="NC_010725.1"/>
</dbReference>
<evidence type="ECO:0000313" key="1">
    <source>
        <dbReference type="EMBL" id="ACB80895.1"/>
    </source>
</evidence>
<dbReference type="AlphaFoldDB" id="B1ZD26"/>
<reference evidence="1" key="1">
    <citation type="submission" date="2008-04" db="EMBL/GenBank/DDBJ databases">
        <title>Complete sequence of chromosome of Methylobacterium populi BJ001.</title>
        <authorList>
            <consortium name="US DOE Joint Genome Institute"/>
            <person name="Copeland A."/>
            <person name="Lucas S."/>
            <person name="Lapidus A."/>
            <person name="Glavina del Rio T."/>
            <person name="Dalin E."/>
            <person name="Tice H."/>
            <person name="Bruce D."/>
            <person name="Goodwin L."/>
            <person name="Pitluck S."/>
            <person name="Chertkov O."/>
            <person name="Brettin T."/>
            <person name="Detter J.C."/>
            <person name="Han C."/>
            <person name="Kuske C.R."/>
            <person name="Schmutz J."/>
            <person name="Larimer F."/>
            <person name="Land M."/>
            <person name="Hauser L."/>
            <person name="Kyrpides N."/>
            <person name="Mikhailova N."/>
            <person name="Marx C."/>
            <person name="Richardson P."/>
        </authorList>
    </citation>
    <scope>NUCLEOTIDE SEQUENCE [LARGE SCALE GENOMIC DNA]</scope>
    <source>
        <strain evidence="1">BJ001</strain>
    </source>
</reference>
<organism evidence="1 2">
    <name type="scientific">Methylorubrum populi (strain ATCC BAA-705 / NCIMB 13946 / BJ001)</name>
    <name type="common">Methylobacterium populi</name>
    <dbReference type="NCBI Taxonomy" id="441620"/>
    <lineage>
        <taxon>Bacteria</taxon>
        <taxon>Pseudomonadati</taxon>
        <taxon>Pseudomonadota</taxon>
        <taxon>Alphaproteobacteria</taxon>
        <taxon>Hyphomicrobiales</taxon>
        <taxon>Methylobacteriaceae</taxon>
        <taxon>Methylorubrum</taxon>
    </lineage>
</organism>